<dbReference type="AlphaFoldDB" id="A0A076VEA7"/>
<dbReference type="GO" id="GO:0008270">
    <property type="term" value="F:zinc ion binding"/>
    <property type="evidence" value="ECO:0007669"/>
    <property type="project" value="UniProtKB-KW"/>
</dbReference>
<evidence type="ECO:0000313" key="4">
    <source>
        <dbReference type="EMBL" id="AIK27532.1"/>
    </source>
</evidence>
<proteinExistence type="predicted"/>
<feature type="domain" description="CCHC-type" evidence="3">
    <location>
        <begin position="27"/>
        <end position="39"/>
    </location>
</feature>
<dbReference type="EMBL" id="KF886014">
    <property type="protein sequence ID" value="AIK27532.1"/>
    <property type="molecule type" value="Genomic_DNA"/>
</dbReference>
<dbReference type="Gene3D" id="4.10.60.10">
    <property type="entry name" value="Zinc finger, CCHC-type"/>
    <property type="match status" value="1"/>
</dbReference>
<name>A0A076VEA7_CHISP</name>
<dbReference type="InterPro" id="IPR001878">
    <property type="entry name" value="Znf_CCHC"/>
</dbReference>
<dbReference type="SMART" id="SM00343">
    <property type="entry name" value="ZnF_C2HC"/>
    <property type="match status" value="2"/>
</dbReference>
<dbReference type="SUPFAM" id="SSF57756">
    <property type="entry name" value="Retrovirus zinc finger-like domains"/>
    <property type="match status" value="1"/>
</dbReference>
<feature type="region of interest" description="Disordered" evidence="2">
    <location>
        <begin position="69"/>
        <end position="98"/>
    </location>
</feature>
<dbReference type="InterPro" id="IPR001969">
    <property type="entry name" value="Aspartic_peptidase_AS"/>
</dbReference>
<dbReference type="EMBL" id="KJ191261">
    <property type="protein sequence ID" value="AIK27534.1"/>
    <property type="molecule type" value="Genomic_DNA"/>
</dbReference>
<gene>
    <name evidence="4" type="primary">AP</name>
</gene>
<dbReference type="GO" id="GO:0006508">
    <property type="term" value="P:proteolysis"/>
    <property type="evidence" value="ECO:0007669"/>
    <property type="project" value="UniProtKB-KW"/>
</dbReference>
<dbReference type="PROSITE" id="PS00141">
    <property type="entry name" value="ASP_PROTEASE"/>
    <property type="match status" value="1"/>
</dbReference>
<accession>A0A076VEA7</accession>
<dbReference type="PROSITE" id="PS50158">
    <property type="entry name" value="ZF_CCHC"/>
    <property type="match status" value="1"/>
</dbReference>
<organism evidence="4">
    <name type="scientific">Chilo suppressalis</name>
    <name type="common">Asiatic rice borer moth</name>
    <dbReference type="NCBI Taxonomy" id="168631"/>
    <lineage>
        <taxon>Eukaryota</taxon>
        <taxon>Metazoa</taxon>
        <taxon>Ecdysozoa</taxon>
        <taxon>Arthropoda</taxon>
        <taxon>Hexapoda</taxon>
        <taxon>Insecta</taxon>
        <taxon>Pterygota</taxon>
        <taxon>Neoptera</taxon>
        <taxon>Endopterygota</taxon>
        <taxon>Lepidoptera</taxon>
        <taxon>Glossata</taxon>
        <taxon>Ditrysia</taxon>
        <taxon>Pyraloidea</taxon>
        <taxon>Crambidae</taxon>
        <taxon>Crambinae</taxon>
        <taxon>Chilo</taxon>
    </lineage>
</organism>
<dbReference type="GO" id="GO:0004190">
    <property type="term" value="F:aspartic-type endopeptidase activity"/>
    <property type="evidence" value="ECO:0007669"/>
    <property type="project" value="InterPro"/>
</dbReference>
<keyword evidence="1" id="KW-0479">Metal-binding</keyword>
<protein>
    <submittedName>
        <fullName evidence="4">Aspartic protease</fullName>
    </submittedName>
</protein>
<sequence>MFVHPMKQEKEEQREACVNRVAQNFICYRCGHKGHTAKDSKCPAASEKCDKCGLKGHFAKCCKTQSKNGKRKKRHVKYIVPNESDSKSSEADDNNESENEHIEMNSIFTISSMDNKCTVLIDDKFPCQFIIDSGASINIVDKHTFNKLISSGFCCKLTKSKEKYFAYGGRELDKL</sequence>
<evidence type="ECO:0000256" key="1">
    <source>
        <dbReference type="PROSITE-ProRule" id="PRU00047"/>
    </source>
</evidence>
<reference evidence="5" key="3">
    <citation type="journal article" date="2014" name="Zhongguo Shuidao Kexue">
        <title>Cloning and Characterization of Ty3/gypsy Retrotransposon in Chilo suppressalis (Lepidoptera: Pyralidae).</title>
        <authorList>
            <person name="Li X.-H."/>
            <person name="Luo G.-H."/>
            <person name="Zhang Z.-C."/>
            <person name="Liu B.-S."/>
            <person name="Fang J.-C."/>
        </authorList>
    </citation>
    <scope>NUCLEOTIDE SEQUENCE</scope>
</reference>
<evidence type="ECO:0000256" key="2">
    <source>
        <dbReference type="SAM" id="MobiDB-lite"/>
    </source>
</evidence>
<dbReference type="InterPro" id="IPR036875">
    <property type="entry name" value="Znf_CCHC_sf"/>
</dbReference>
<evidence type="ECO:0000259" key="3">
    <source>
        <dbReference type="PROSITE" id="PS50158"/>
    </source>
</evidence>
<evidence type="ECO:0000313" key="5">
    <source>
        <dbReference type="EMBL" id="AIK27534.1"/>
    </source>
</evidence>
<dbReference type="GO" id="GO:0003676">
    <property type="term" value="F:nucleic acid binding"/>
    <property type="evidence" value="ECO:0007669"/>
    <property type="project" value="InterPro"/>
</dbReference>
<reference evidence="4" key="2">
    <citation type="journal article" date="2014" name="Kun Chong Xue Bao">
        <title>Molecular cloning and analysis of aspartic protease (AP) gene in Ty3/gypsy retrotransposon in different geographical populations of Chilo suppressalis (Lepidoptera: Pyralidae) in China.</title>
        <authorList>
            <person name="Li X.-H."/>
            <person name="Luo G.-H."/>
            <person name="Han Z.-J."/>
            <person name="Fang J.-C."/>
        </authorList>
    </citation>
    <scope>NUCLEOTIDE SEQUENCE</scope>
</reference>
<keyword evidence="1" id="KW-0863">Zinc-finger</keyword>
<reference evidence="4" key="1">
    <citation type="submission" date="2013-11" db="EMBL/GenBank/DDBJ databases">
        <authorList>
            <person name="Luo G."/>
            <person name="Li X."/>
            <person name="Fang J."/>
        </authorList>
    </citation>
    <scope>NUCLEOTIDE SEQUENCE</scope>
</reference>
<keyword evidence="1" id="KW-0862">Zinc</keyword>
<keyword evidence="4" id="KW-0645">Protease</keyword>
<keyword evidence="4" id="KW-0378">Hydrolase</keyword>